<dbReference type="InterPro" id="IPR009057">
    <property type="entry name" value="Homeodomain-like_sf"/>
</dbReference>
<accession>A0A286A889</accession>
<dbReference type="GO" id="GO:0043565">
    <property type="term" value="F:sequence-specific DNA binding"/>
    <property type="evidence" value="ECO:0007669"/>
    <property type="project" value="InterPro"/>
</dbReference>
<dbReference type="AlphaFoldDB" id="A0A286A889"/>
<dbReference type="PANTHER" id="PTHR43280">
    <property type="entry name" value="ARAC-FAMILY TRANSCRIPTIONAL REGULATOR"/>
    <property type="match status" value="1"/>
</dbReference>
<proteinExistence type="predicted"/>
<dbReference type="RefSeq" id="WP_097132669.1">
    <property type="nucleotide sequence ID" value="NZ_OCMT01000003.1"/>
</dbReference>
<evidence type="ECO:0000256" key="2">
    <source>
        <dbReference type="ARBA" id="ARBA00023125"/>
    </source>
</evidence>
<dbReference type="SMART" id="SM00342">
    <property type="entry name" value="HTH_ARAC"/>
    <property type="match status" value="1"/>
</dbReference>
<keyword evidence="3" id="KW-0804">Transcription</keyword>
<keyword evidence="2" id="KW-0238">DNA-binding</keyword>
<dbReference type="OrthoDB" id="1007667at2"/>
<evidence type="ECO:0000256" key="1">
    <source>
        <dbReference type="ARBA" id="ARBA00023015"/>
    </source>
</evidence>
<evidence type="ECO:0000256" key="3">
    <source>
        <dbReference type="ARBA" id="ARBA00023163"/>
    </source>
</evidence>
<sequence length="298" mass="34308">MNSIVEQRCMEKDLVNGGKMNVLTSAEIKPLMIFNEPFRSNSFAVIVVQKGSFVFQNNFVKNTMNAKDVYLVTPGSLCELHEMSDDLEFISMGFKKEYLKEQGVFLNGAEIVHLFSSDLVHKFSLNDEEFEEMVFSLRSLKRKINLPASTPHFRDVIRHSFISVLYEVLIVYSKYRVFIPVKLNRQEELTTHFLNLLSDNFKEEKRVQHYAKELFVTSRHLSQVVKQVTGKTAGEIIDEMVINEAKVLLSSHVMNVSQVADELRFSDQSFFGKFFKKYTGISPSIYRSNSTIAINPPF</sequence>
<dbReference type="PANTHER" id="PTHR43280:SF32">
    <property type="entry name" value="TRANSCRIPTIONAL REGULATORY PROTEIN"/>
    <property type="match status" value="1"/>
</dbReference>
<gene>
    <name evidence="5" type="ORF">SAMN06297358_2839</name>
</gene>
<dbReference type="Pfam" id="PF12833">
    <property type="entry name" value="HTH_18"/>
    <property type="match status" value="1"/>
</dbReference>
<feature type="domain" description="HTH araC/xylS-type" evidence="4">
    <location>
        <begin position="191"/>
        <end position="289"/>
    </location>
</feature>
<dbReference type="Proteomes" id="UP000219281">
    <property type="component" value="Unassembled WGS sequence"/>
</dbReference>
<keyword evidence="6" id="KW-1185">Reference proteome</keyword>
<dbReference type="PRINTS" id="PR00032">
    <property type="entry name" value="HTHARAC"/>
</dbReference>
<evidence type="ECO:0000313" key="6">
    <source>
        <dbReference type="Proteomes" id="UP000219281"/>
    </source>
</evidence>
<keyword evidence="1" id="KW-0805">Transcription regulation</keyword>
<dbReference type="EMBL" id="OCMT01000003">
    <property type="protein sequence ID" value="SOD18124.1"/>
    <property type="molecule type" value="Genomic_DNA"/>
</dbReference>
<evidence type="ECO:0000259" key="4">
    <source>
        <dbReference type="PROSITE" id="PS01124"/>
    </source>
</evidence>
<organism evidence="5 6">
    <name type="scientific">Pedobacter xixiisoli</name>
    <dbReference type="NCBI Taxonomy" id="1476464"/>
    <lineage>
        <taxon>Bacteria</taxon>
        <taxon>Pseudomonadati</taxon>
        <taxon>Bacteroidota</taxon>
        <taxon>Sphingobacteriia</taxon>
        <taxon>Sphingobacteriales</taxon>
        <taxon>Sphingobacteriaceae</taxon>
        <taxon>Pedobacter</taxon>
    </lineage>
</organism>
<dbReference type="GO" id="GO:0003700">
    <property type="term" value="F:DNA-binding transcription factor activity"/>
    <property type="evidence" value="ECO:0007669"/>
    <property type="project" value="InterPro"/>
</dbReference>
<evidence type="ECO:0000313" key="5">
    <source>
        <dbReference type="EMBL" id="SOD18124.1"/>
    </source>
</evidence>
<dbReference type="PROSITE" id="PS01124">
    <property type="entry name" value="HTH_ARAC_FAMILY_2"/>
    <property type="match status" value="1"/>
</dbReference>
<name>A0A286A889_9SPHI</name>
<dbReference type="InterPro" id="IPR020449">
    <property type="entry name" value="Tscrpt_reg_AraC-type_HTH"/>
</dbReference>
<dbReference type="SUPFAM" id="SSF46689">
    <property type="entry name" value="Homeodomain-like"/>
    <property type="match status" value="1"/>
</dbReference>
<protein>
    <submittedName>
        <fullName evidence="5">Transcriptional regulator, AraC family</fullName>
    </submittedName>
</protein>
<dbReference type="InterPro" id="IPR018060">
    <property type="entry name" value="HTH_AraC"/>
</dbReference>
<reference evidence="6" key="1">
    <citation type="submission" date="2017-09" db="EMBL/GenBank/DDBJ databases">
        <authorList>
            <person name="Varghese N."/>
            <person name="Submissions S."/>
        </authorList>
    </citation>
    <scope>NUCLEOTIDE SEQUENCE [LARGE SCALE GENOMIC DNA]</scope>
    <source>
        <strain evidence="6">CGMCC 1.12803</strain>
    </source>
</reference>
<dbReference type="Gene3D" id="1.10.10.60">
    <property type="entry name" value="Homeodomain-like"/>
    <property type="match status" value="1"/>
</dbReference>